<feature type="domain" description="TadE-like" evidence="1">
    <location>
        <begin position="16"/>
        <end position="56"/>
    </location>
</feature>
<reference evidence="2 3" key="1">
    <citation type="submission" date="2020-06" db="EMBL/GenBank/DDBJ databases">
        <title>Altererythrobacter sp. HHU K3-1.</title>
        <authorList>
            <person name="Zhang D."/>
            <person name="Xue H."/>
        </authorList>
    </citation>
    <scope>NUCLEOTIDE SEQUENCE [LARGE SCALE GENOMIC DNA]</scope>
    <source>
        <strain evidence="2 3">HHU K3-1</strain>
    </source>
</reference>
<evidence type="ECO:0000259" key="1">
    <source>
        <dbReference type="Pfam" id="PF07811"/>
    </source>
</evidence>
<dbReference type="Proteomes" id="UP000561438">
    <property type="component" value="Unassembled WGS sequence"/>
</dbReference>
<proteinExistence type="predicted"/>
<accession>A0A850GZM1</accession>
<dbReference type="EMBL" id="JABWGV010000001">
    <property type="protein sequence ID" value="NVD43847.1"/>
    <property type="molecule type" value="Genomic_DNA"/>
</dbReference>
<keyword evidence="3" id="KW-1185">Reference proteome</keyword>
<gene>
    <name evidence="2" type="ORF">HUV48_02295</name>
</gene>
<dbReference type="RefSeq" id="WP_176266143.1">
    <property type="nucleotide sequence ID" value="NZ_JABWGV010000001.1"/>
</dbReference>
<sequence length="177" mass="18856">MIGLSIVPALLRDKTGSFAIETAFAAPVLITLALGTFEIGSIVSRQQELQSAALEGETIALAVNQGAEIEVSELEAIIRDSVGLTDDQVTIERFYRCDADAGTVADPLLCNTADEDAEIDPAMSAATADGETGEAEAEPIVSSYIRIRLQDTYTPVWTNFGVGEPLEFNVDRSVMLS</sequence>
<comment type="caution">
    <text evidence="2">The sequence shown here is derived from an EMBL/GenBank/DDBJ whole genome shotgun (WGS) entry which is preliminary data.</text>
</comment>
<dbReference type="Pfam" id="PF07811">
    <property type="entry name" value="TadE"/>
    <property type="match status" value="1"/>
</dbReference>
<name>A0A850GZM1_9SPHN</name>
<organism evidence="2 3">
    <name type="scientific">Qipengyuania atrilutea</name>
    <dbReference type="NCBI Taxonomy" id="2744473"/>
    <lineage>
        <taxon>Bacteria</taxon>
        <taxon>Pseudomonadati</taxon>
        <taxon>Pseudomonadota</taxon>
        <taxon>Alphaproteobacteria</taxon>
        <taxon>Sphingomonadales</taxon>
        <taxon>Erythrobacteraceae</taxon>
        <taxon>Qipengyuania</taxon>
    </lineage>
</organism>
<dbReference type="AlphaFoldDB" id="A0A850GZM1"/>
<protein>
    <submittedName>
        <fullName evidence="2">Pilus assembly protein</fullName>
    </submittedName>
</protein>
<evidence type="ECO:0000313" key="3">
    <source>
        <dbReference type="Proteomes" id="UP000561438"/>
    </source>
</evidence>
<dbReference type="InterPro" id="IPR012495">
    <property type="entry name" value="TadE-like_dom"/>
</dbReference>
<evidence type="ECO:0000313" key="2">
    <source>
        <dbReference type="EMBL" id="NVD43847.1"/>
    </source>
</evidence>